<evidence type="ECO:0000313" key="9">
    <source>
        <dbReference type="Proteomes" id="UP000297475"/>
    </source>
</evidence>
<comment type="similarity">
    <text evidence="6">Belongs to the azoreductase type 1 family.</text>
</comment>
<organism evidence="8 9">
    <name type="scientific">Natronospirillum operosum</name>
    <dbReference type="NCBI Taxonomy" id="2759953"/>
    <lineage>
        <taxon>Bacteria</taxon>
        <taxon>Pseudomonadati</taxon>
        <taxon>Pseudomonadota</taxon>
        <taxon>Gammaproteobacteria</taxon>
        <taxon>Oceanospirillales</taxon>
        <taxon>Natronospirillaceae</taxon>
        <taxon>Natronospirillum</taxon>
    </lineage>
</organism>
<dbReference type="InterPro" id="IPR023048">
    <property type="entry name" value="NADH:quinone_OxRdtase_FMN_depd"/>
</dbReference>
<dbReference type="InterPro" id="IPR050104">
    <property type="entry name" value="FMN-dep_NADH:Q_OxRdtase_AzoR1"/>
</dbReference>
<evidence type="ECO:0000256" key="6">
    <source>
        <dbReference type="HAMAP-Rule" id="MF_01216"/>
    </source>
</evidence>
<feature type="binding site" evidence="6">
    <location>
        <begin position="16"/>
        <end position="18"/>
    </location>
    <ligand>
        <name>FMN</name>
        <dbReference type="ChEBI" id="CHEBI:58210"/>
    </ligand>
</feature>
<dbReference type="EMBL" id="SRMF01000005">
    <property type="protein sequence ID" value="TGG92378.1"/>
    <property type="molecule type" value="Genomic_DNA"/>
</dbReference>
<accession>A0A4Z0W8N6</accession>
<dbReference type="EC" id="1.6.5.-" evidence="6"/>
<feature type="binding site" evidence="6">
    <location>
        <begin position="140"/>
        <end position="143"/>
    </location>
    <ligand>
        <name>FMN</name>
        <dbReference type="ChEBI" id="CHEBI:58210"/>
    </ligand>
</feature>
<evidence type="ECO:0000256" key="5">
    <source>
        <dbReference type="ARBA" id="ARBA00048542"/>
    </source>
</evidence>
<dbReference type="GO" id="GO:0016655">
    <property type="term" value="F:oxidoreductase activity, acting on NAD(P)H, quinone or similar compound as acceptor"/>
    <property type="evidence" value="ECO:0007669"/>
    <property type="project" value="InterPro"/>
</dbReference>
<evidence type="ECO:0000256" key="2">
    <source>
        <dbReference type="ARBA" id="ARBA00022643"/>
    </source>
</evidence>
<feature type="binding site" evidence="6">
    <location>
        <begin position="96"/>
        <end position="99"/>
    </location>
    <ligand>
        <name>FMN</name>
        <dbReference type="ChEBI" id="CHEBI:58210"/>
    </ligand>
</feature>
<evidence type="ECO:0000313" key="8">
    <source>
        <dbReference type="EMBL" id="TGG92378.1"/>
    </source>
</evidence>
<gene>
    <name evidence="6" type="primary">azoR</name>
    <name evidence="8" type="ORF">E4656_12940</name>
</gene>
<comment type="function">
    <text evidence="6">Quinone reductase that provides resistance to thiol-specific stress caused by electrophilic quinones.</text>
</comment>
<keyword evidence="1 6" id="KW-0285">Flavoprotein</keyword>
<dbReference type="InterPro" id="IPR029039">
    <property type="entry name" value="Flavoprotein-like_sf"/>
</dbReference>
<proteinExistence type="inferred from homology"/>
<feature type="binding site" evidence="6">
    <location>
        <position position="11"/>
    </location>
    <ligand>
        <name>FMN</name>
        <dbReference type="ChEBI" id="CHEBI:58210"/>
    </ligand>
</feature>
<evidence type="ECO:0000256" key="3">
    <source>
        <dbReference type="ARBA" id="ARBA00023002"/>
    </source>
</evidence>
<dbReference type="AlphaFoldDB" id="A0A4Z0W8N6"/>
<dbReference type="Gene3D" id="3.40.50.360">
    <property type="match status" value="1"/>
</dbReference>
<keyword evidence="2 6" id="KW-0288">FMN</keyword>
<evidence type="ECO:0000256" key="4">
    <source>
        <dbReference type="ARBA" id="ARBA00023027"/>
    </source>
</evidence>
<dbReference type="PANTHER" id="PTHR43741:SF4">
    <property type="entry name" value="FMN-DEPENDENT NADH:QUINONE OXIDOREDUCTASE"/>
    <property type="match status" value="1"/>
</dbReference>
<comment type="catalytic activity">
    <reaction evidence="5">
        <text>N,N-dimethyl-1,4-phenylenediamine + anthranilate + 2 NAD(+) = 2-(4-dimethylaminophenyl)diazenylbenzoate + 2 NADH + 2 H(+)</text>
        <dbReference type="Rhea" id="RHEA:55872"/>
        <dbReference type="ChEBI" id="CHEBI:15378"/>
        <dbReference type="ChEBI" id="CHEBI:15783"/>
        <dbReference type="ChEBI" id="CHEBI:16567"/>
        <dbReference type="ChEBI" id="CHEBI:57540"/>
        <dbReference type="ChEBI" id="CHEBI:57945"/>
        <dbReference type="ChEBI" id="CHEBI:71579"/>
        <dbReference type="EC" id="1.7.1.17"/>
    </reaction>
    <physiologicalReaction direction="right-to-left" evidence="5">
        <dbReference type="Rhea" id="RHEA:55874"/>
    </physiologicalReaction>
</comment>
<dbReference type="SUPFAM" id="SSF52218">
    <property type="entry name" value="Flavoproteins"/>
    <property type="match status" value="1"/>
</dbReference>
<dbReference type="Proteomes" id="UP000297475">
    <property type="component" value="Unassembled WGS sequence"/>
</dbReference>
<comment type="caution">
    <text evidence="8">The sequence shown here is derived from an EMBL/GenBank/DDBJ whole genome shotgun (WGS) entry which is preliminary data.</text>
</comment>
<keyword evidence="3 6" id="KW-0560">Oxidoreductase</keyword>
<dbReference type="GO" id="GO:0010181">
    <property type="term" value="F:FMN binding"/>
    <property type="evidence" value="ECO:0007669"/>
    <property type="project" value="UniProtKB-UniRule"/>
</dbReference>
<keyword evidence="9" id="KW-1185">Reference proteome</keyword>
<dbReference type="PANTHER" id="PTHR43741">
    <property type="entry name" value="FMN-DEPENDENT NADH-AZOREDUCTASE 1"/>
    <property type="match status" value="1"/>
</dbReference>
<protein>
    <recommendedName>
        <fullName evidence="6">FMN dependent NADH:quinone oxidoreductase</fullName>
        <ecNumber evidence="6">1.6.5.-</ecNumber>
    </recommendedName>
    <alternativeName>
        <fullName evidence="6">Azo-dye reductase</fullName>
    </alternativeName>
    <alternativeName>
        <fullName evidence="6">FMN-dependent NADH-azo compound oxidoreductase</fullName>
    </alternativeName>
    <alternativeName>
        <fullName evidence="6">FMN-dependent NADH-azoreductase</fullName>
        <ecNumber evidence="6">1.7.1.17</ecNumber>
    </alternativeName>
</protein>
<dbReference type="InterPro" id="IPR003680">
    <property type="entry name" value="Flavodoxin_fold"/>
</dbReference>
<evidence type="ECO:0000256" key="1">
    <source>
        <dbReference type="ARBA" id="ARBA00022630"/>
    </source>
</evidence>
<comment type="function">
    <text evidence="6">Also exhibits azoreductase activity. Catalyzes the reductive cleavage of the azo bond in aromatic azo compounds to the corresponding amines.</text>
</comment>
<reference evidence="8 9" key="1">
    <citation type="submission" date="2019-04" db="EMBL/GenBank/DDBJ databases">
        <title>Natronospirillum operosus gen. nov., sp. nov., a haloalkaliphilic satellite isolated from decaying biomass of laboratory culture of cyanobacterium Geitlerinema sp. and proposal of Natronospirillaceae fam. nov. and Saccharospirillaceae fam. nov.</title>
        <authorList>
            <person name="Kevbrin V."/>
            <person name="Boltyanskaya Y."/>
            <person name="Koziaeva V."/>
            <person name="Grouzdev D.S."/>
            <person name="Park M."/>
            <person name="Cho J."/>
        </authorList>
    </citation>
    <scope>NUCLEOTIDE SEQUENCE [LARGE SCALE GENOMIC DNA]</scope>
    <source>
        <strain evidence="8 9">G-116</strain>
    </source>
</reference>
<dbReference type="RefSeq" id="WP_135483712.1">
    <property type="nucleotide sequence ID" value="NZ_SRMF01000005.1"/>
</dbReference>
<keyword evidence="4 6" id="KW-0520">NAD</keyword>
<comment type="subunit">
    <text evidence="6">Homodimer.</text>
</comment>
<dbReference type="OrthoDB" id="9787136at2"/>
<name>A0A4Z0W8N6_9GAMM</name>
<feature type="domain" description="Flavodoxin-like fold" evidence="7">
    <location>
        <begin position="3"/>
        <end position="192"/>
    </location>
</feature>
<dbReference type="Pfam" id="PF02525">
    <property type="entry name" value="Flavodoxin_2"/>
    <property type="match status" value="1"/>
</dbReference>
<sequence>MTTKVLCINSSFGSDSISRSLINESVERLTSNNKDIEVTFRDLANQPPDHLTAEVFALINGFQKPTDKRQQHLITETESMLQEFLAAEIVLVGVPMYNLTVPSTLKAWLDRIMRAGITFRYTETGPQGLAGDKLVVVVASRGGVYSTGPASDLEFQESYLKAAFQFMGVDQVNIVLAEGTSMGPEGKSRARQLGGQSLDSVVTELIAAEA</sequence>
<comment type="catalytic activity">
    <reaction evidence="6">
        <text>2 a quinone + NADH + H(+) = 2 a 1,4-benzosemiquinone + NAD(+)</text>
        <dbReference type="Rhea" id="RHEA:65952"/>
        <dbReference type="ChEBI" id="CHEBI:15378"/>
        <dbReference type="ChEBI" id="CHEBI:57540"/>
        <dbReference type="ChEBI" id="CHEBI:57945"/>
        <dbReference type="ChEBI" id="CHEBI:132124"/>
        <dbReference type="ChEBI" id="CHEBI:134225"/>
    </reaction>
</comment>
<dbReference type="GO" id="GO:0009055">
    <property type="term" value="F:electron transfer activity"/>
    <property type="evidence" value="ECO:0007669"/>
    <property type="project" value="UniProtKB-UniRule"/>
</dbReference>
<comment type="cofactor">
    <cofactor evidence="6">
        <name>FMN</name>
        <dbReference type="ChEBI" id="CHEBI:58210"/>
    </cofactor>
    <text evidence="6">Binds 1 FMN per subunit.</text>
</comment>
<dbReference type="GO" id="GO:0016652">
    <property type="term" value="F:oxidoreductase activity, acting on NAD(P)H as acceptor"/>
    <property type="evidence" value="ECO:0007669"/>
    <property type="project" value="UniProtKB-UniRule"/>
</dbReference>
<dbReference type="EC" id="1.7.1.17" evidence="6"/>
<evidence type="ECO:0000259" key="7">
    <source>
        <dbReference type="Pfam" id="PF02525"/>
    </source>
</evidence>
<dbReference type="HAMAP" id="MF_01216">
    <property type="entry name" value="Azoreductase_type1"/>
    <property type="match status" value="1"/>
</dbReference>